<dbReference type="GO" id="GO:0008137">
    <property type="term" value="F:NADH dehydrogenase (ubiquinone) activity"/>
    <property type="evidence" value="ECO:0007669"/>
    <property type="project" value="InterPro"/>
</dbReference>
<dbReference type="RefSeq" id="WP_035144875.1">
    <property type="nucleotide sequence ID" value="NZ_JAAZWO010000002.1"/>
</dbReference>
<dbReference type="InterPro" id="IPR001268">
    <property type="entry name" value="NADH_UbQ_OxRdtase_30kDa_su"/>
</dbReference>
<evidence type="ECO:0000259" key="1">
    <source>
        <dbReference type="Pfam" id="PF00329"/>
    </source>
</evidence>
<dbReference type="InterPro" id="IPR037232">
    <property type="entry name" value="NADH_quin_OxRdtase_su_C/D-like"/>
</dbReference>
<sequence>MHKSDITYVSKDEIIKMAENMLNEKRRLVIMNGYVDKEGNNVIAYNFDIDGNLKTFICKGEKVLPTITHIYKGSAQWCEEDICEVMDIEFDGLNKGDRLFLPDDFDGSGQILVTPMEELRKKYKVKNEG</sequence>
<dbReference type="EMBL" id="JAAZWO010000002">
    <property type="protein sequence ID" value="MBC2396653.1"/>
    <property type="molecule type" value="Genomic_DNA"/>
</dbReference>
<reference evidence="2 3" key="1">
    <citation type="submission" date="2020-04" db="EMBL/GenBank/DDBJ databases">
        <title>Genomic insights into acetone-butanol-ethanol (ABE) fermentation by sequencing solventogenic clostridia strains.</title>
        <authorList>
            <person name="Brown S."/>
        </authorList>
    </citation>
    <scope>NUCLEOTIDE SEQUENCE [LARGE SCALE GENOMIC DNA]</scope>
    <source>
        <strain evidence="2 3">DJ011</strain>
    </source>
</reference>
<comment type="caution">
    <text evidence="2">The sequence shown here is derived from an EMBL/GenBank/DDBJ whole genome shotgun (WGS) entry which is preliminary data.</text>
</comment>
<evidence type="ECO:0000313" key="3">
    <source>
        <dbReference type="Proteomes" id="UP000563151"/>
    </source>
</evidence>
<name>A0A923J0V8_CLOTT</name>
<dbReference type="SUPFAM" id="SSF143243">
    <property type="entry name" value="Nqo5-like"/>
    <property type="match status" value="1"/>
</dbReference>
<proteinExistence type="predicted"/>
<evidence type="ECO:0000313" key="2">
    <source>
        <dbReference type="EMBL" id="MBC2396653.1"/>
    </source>
</evidence>
<feature type="domain" description="NADH:ubiquinone oxidoreductase 30kDa subunit" evidence="1">
    <location>
        <begin position="8"/>
        <end position="125"/>
    </location>
</feature>
<accession>A0A923J0V8</accession>
<keyword evidence="3" id="KW-1185">Reference proteome</keyword>
<dbReference type="Proteomes" id="UP000563151">
    <property type="component" value="Unassembled WGS sequence"/>
</dbReference>
<organism evidence="2 3">
    <name type="scientific">Clostridium tetanomorphum</name>
    <dbReference type="NCBI Taxonomy" id="1553"/>
    <lineage>
        <taxon>Bacteria</taxon>
        <taxon>Bacillati</taxon>
        <taxon>Bacillota</taxon>
        <taxon>Clostridia</taxon>
        <taxon>Eubacteriales</taxon>
        <taxon>Clostridiaceae</taxon>
        <taxon>Clostridium</taxon>
    </lineage>
</organism>
<protein>
    <recommendedName>
        <fullName evidence="1">NADH:ubiquinone oxidoreductase 30kDa subunit domain-containing protein</fullName>
    </recommendedName>
</protein>
<dbReference type="AlphaFoldDB" id="A0A923J0V8"/>
<gene>
    <name evidence="2" type="ORF">HGG79_02510</name>
</gene>
<dbReference type="Pfam" id="PF00329">
    <property type="entry name" value="Complex1_30kDa"/>
    <property type="match status" value="1"/>
</dbReference>